<feature type="domain" description="AMP-binding enzyme C-terminal" evidence="4">
    <location>
        <begin position="464"/>
        <end position="539"/>
    </location>
</feature>
<comment type="caution">
    <text evidence="5">The sequence shown here is derived from an EMBL/GenBank/DDBJ whole genome shotgun (WGS) entry which is preliminary data.</text>
</comment>
<dbReference type="InterPro" id="IPR045851">
    <property type="entry name" value="AMP-bd_C_sf"/>
</dbReference>
<name>A0A9D8KHB4_9DELT</name>
<evidence type="ECO:0000256" key="2">
    <source>
        <dbReference type="ARBA" id="ARBA00022598"/>
    </source>
</evidence>
<dbReference type="Gene3D" id="3.40.50.980">
    <property type="match status" value="2"/>
</dbReference>
<evidence type="ECO:0000259" key="4">
    <source>
        <dbReference type="Pfam" id="PF13193"/>
    </source>
</evidence>
<sequence>MAEKVWHKFYPPNVPKNIDYDKHTISQALKRSAEKYPNQSAINYMGRKITYKELDGLVNSFARALIDMGVKKGDNVAVCLPNIPQVVIADLAIMRIGAVIAQNNPLYTERELEYQLNDSGSEYIITLSLLVPRMQGLMPKTKIKKIIACHIHSYLSFPKKQLFPYVKKAMHRDIEETDDVKVFINLIKKYSKEPIEDKSKWDDLATLIYTGGTTGVSKGVMLSHKNLSVNVQQIQRWFPDLTFGDDSIVGTYPLFHSAGNIISCFAVWMGWTQILIPRPEPKGIVEILKKTKPGWLPGVPTIFVGLLNEPSFRSLDLTFIKGFFSAAAPLAPETLRDLKDLTGATMSEIYGMTEVSPAATITPSSGTIKPGTVGIPIADTDVKVMDSDKGTKELKPHETGEIIITGPQLMMGYYNKPKETKEAVRNGWFYSGDLGFFDEDGYLTIVDRKKDMVIAGGYNIYPVEIDNVLYEHPKILEACAAGVPDKYRGETIKAFVVVKPGEKLTEEEVIAYCKKNLAAYKVPKVVEFMNELPKSTVGKVLRRELRDMEMKKAKEAGK</sequence>
<dbReference type="AlphaFoldDB" id="A0A9D8KHB4"/>
<reference evidence="5" key="2">
    <citation type="submission" date="2021-01" db="EMBL/GenBank/DDBJ databases">
        <authorList>
            <person name="Hahn C.R."/>
            <person name="Youssef N.H."/>
            <person name="Elshahed M."/>
        </authorList>
    </citation>
    <scope>NUCLEOTIDE SEQUENCE</scope>
    <source>
        <strain evidence="5">Zod_Metabat.24</strain>
    </source>
</reference>
<dbReference type="Gene3D" id="2.30.38.10">
    <property type="entry name" value="Luciferase, Domain 3"/>
    <property type="match status" value="1"/>
</dbReference>
<dbReference type="Proteomes" id="UP000809273">
    <property type="component" value="Unassembled WGS sequence"/>
</dbReference>
<dbReference type="PROSITE" id="PS00455">
    <property type="entry name" value="AMP_BINDING"/>
    <property type="match status" value="1"/>
</dbReference>
<accession>A0A9D8KHB4</accession>
<dbReference type="Pfam" id="PF13193">
    <property type="entry name" value="AMP-binding_C"/>
    <property type="match status" value="1"/>
</dbReference>
<evidence type="ECO:0000259" key="3">
    <source>
        <dbReference type="Pfam" id="PF00501"/>
    </source>
</evidence>
<feature type="domain" description="AMP-dependent synthetase/ligase" evidence="3">
    <location>
        <begin position="30"/>
        <end position="414"/>
    </location>
</feature>
<dbReference type="FunFam" id="3.30.300.30:FF:000008">
    <property type="entry name" value="2,3-dihydroxybenzoate-AMP ligase"/>
    <property type="match status" value="1"/>
</dbReference>
<dbReference type="InterPro" id="IPR025110">
    <property type="entry name" value="AMP-bd_C"/>
</dbReference>
<gene>
    <name evidence="5" type="ORF">JW984_16315</name>
</gene>
<dbReference type="InterPro" id="IPR020845">
    <property type="entry name" value="AMP-binding_CS"/>
</dbReference>
<evidence type="ECO:0000313" key="6">
    <source>
        <dbReference type="Proteomes" id="UP000809273"/>
    </source>
</evidence>
<protein>
    <submittedName>
        <fullName evidence="5">Long-chain fatty acid--CoA ligase</fullName>
    </submittedName>
</protein>
<dbReference type="GO" id="GO:0016878">
    <property type="term" value="F:acid-thiol ligase activity"/>
    <property type="evidence" value="ECO:0007669"/>
    <property type="project" value="UniProtKB-ARBA"/>
</dbReference>
<dbReference type="EMBL" id="JAFGIX010000088">
    <property type="protein sequence ID" value="MBN1574761.1"/>
    <property type="molecule type" value="Genomic_DNA"/>
</dbReference>
<dbReference type="Pfam" id="PF00501">
    <property type="entry name" value="AMP-binding"/>
    <property type="match status" value="1"/>
</dbReference>
<evidence type="ECO:0000313" key="5">
    <source>
        <dbReference type="EMBL" id="MBN1574761.1"/>
    </source>
</evidence>
<dbReference type="InterPro" id="IPR000873">
    <property type="entry name" value="AMP-dep_synth/lig_dom"/>
</dbReference>
<dbReference type="SUPFAM" id="SSF56801">
    <property type="entry name" value="Acetyl-CoA synthetase-like"/>
    <property type="match status" value="1"/>
</dbReference>
<reference evidence="5" key="1">
    <citation type="journal article" date="2021" name="Environ. Microbiol.">
        <title>Genomic characterization of three novel Desulfobacterota classes expand the metabolic and phylogenetic diversity of the phylum.</title>
        <authorList>
            <person name="Murphy C.L."/>
            <person name="Biggerstaff J."/>
            <person name="Eichhorn A."/>
            <person name="Ewing E."/>
            <person name="Shahan R."/>
            <person name="Soriano D."/>
            <person name="Stewart S."/>
            <person name="VanMol K."/>
            <person name="Walker R."/>
            <person name="Walters P."/>
            <person name="Elshahed M.S."/>
            <person name="Youssef N.H."/>
        </authorList>
    </citation>
    <scope>NUCLEOTIDE SEQUENCE</scope>
    <source>
        <strain evidence="5">Zod_Metabat.24</strain>
    </source>
</reference>
<comment type="similarity">
    <text evidence="1">Belongs to the ATP-dependent AMP-binding enzyme family.</text>
</comment>
<dbReference type="PANTHER" id="PTHR43767:SF1">
    <property type="entry name" value="NONRIBOSOMAL PEPTIDE SYNTHASE PES1 (EUROFUNG)-RELATED"/>
    <property type="match status" value="1"/>
</dbReference>
<evidence type="ECO:0000256" key="1">
    <source>
        <dbReference type="ARBA" id="ARBA00006432"/>
    </source>
</evidence>
<dbReference type="PANTHER" id="PTHR43767">
    <property type="entry name" value="LONG-CHAIN-FATTY-ACID--COA LIGASE"/>
    <property type="match status" value="1"/>
</dbReference>
<dbReference type="InterPro" id="IPR050237">
    <property type="entry name" value="ATP-dep_AMP-bd_enzyme"/>
</dbReference>
<dbReference type="Gene3D" id="3.30.300.30">
    <property type="match status" value="1"/>
</dbReference>
<keyword evidence="2 5" id="KW-0436">Ligase</keyword>
<organism evidence="5 6">
    <name type="scientific">Candidatus Zymogenus saltonus</name>
    <dbReference type="NCBI Taxonomy" id="2844893"/>
    <lineage>
        <taxon>Bacteria</taxon>
        <taxon>Deltaproteobacteria</taxon>
        <taxon>Candidatus Zymogenia</taxon>
        <taxon>Candidatus Zymogeniales</taxon>
        <taxon>Candidatus Zymogenaceae</taxon>
        <taxon>Candidatus Zymogenus</taxon>
    </lineage>
</organism>
<dbReference type="CDD" id="cd05936">
    <property type="entry name" value="FC-FACS_FadD_like"/>
    <property type="match status" value="1"/>
</dbReference>
<proteinExistence type="inferred from homology"/>